<evidence type="ECO:0000313" key="3">
    <source>
        <dbReference type="Proteomes" id="UP000249341"/>
    </source>
</evidence>
<gene>
    <name evidence="2" type="ORF">B0I29_12289</name>
</gene>
<keyword evidence="1" id="KW-1133">Transmembrane helix</keyword>
<proteinExistence type="predicted"/>
<keyword evidence="1" id="KW-0812">Transmembrane</keyword>
<reference evidence="2 3" key="1">
    <citation type="submission" date="2018-06" db="EMBL/GenBank/DDBJ databases">
        <title>Genomic Encyclopedia of Type Strains, Phase III (KMG-III): the genomes of soil and plant-associated and newly described type strains.</title>
        <authorList>
            <person name="Whitman W."/>
        </authorList>
    </citation>
    <scope>NUCLEOTIDE SEQUENCE [LARGE SCALE GENOMIC DNA]</scope>
    <source>
        <strain evidence="2 3">CGMCC 4.7090</strain>
    </source>
</reference>
<sequence>MESEAAGTAVLIRVLEAVGLVVAPFATLTGLLYYFGWVRTNAIFSEFGIDANLLKYTTQDYLLRSAGVAFRPCAAVLLGAAVVLLAHRLLTRALENRPRHRQAVLSEVIALALLLLAPGVGVLFGRTSLLTPLTAAAALITGVLLLEVAVSLWTAGERTERLLRRGIVAGVVVVGLFWAFSVYAQQTGDRLAAGLSGNLGVLANAVVLSTDDLSLAGPGVVRTDLGEGVAYRYQYTGLRLLVYRNDRWFLLPSGWHGDPAARAIVLPDGTGLRVELSR</sequence>
<dbReference type="RefSeq" id="WP_111653808.1">
    <property type="nucleotide sequence ID" value="NZ_JACHWI010000008.1"/>
</dbReference>
<protein>
    <submittedName>
        <fullName evidence="2">Uncharacterized protein</fullName>
    </submittedName>
</protein>
<feature type="transmembrane region" description="Helical" evidence="1">
    <location>
        <begin position="166"/>
        <end position="184"/>
    </location>
</feature>
<evidence type="ECO:0000256" key="1">
    <source>
        <dbReference type="SAM" id="Phobius"/>
    </source>
</evidence>
<accession>A0A327Z0A5</accession>
<feature type="transmembrane region" description="Helical" evidence="1">
    <location>
        <begin position="69"/>
        <end position="91"/>
    </location>
</feature>
<keyword evidence="1" id="KW-0472">Membrane</keyword>
<feature type="transmembrane region" description="Helical" evidence="1">
    <location>
        <begin position="12"/>
        <end position="35"/>
    </location>
</feature>
<dbReference type="Proteomes" id="UP000249341">
    <property type="component" value="Unassembled WGS sequence"/>
</dbReference>
<keyword evidence="3" id="KW-1185">Reference proteome</keyword>
<organism evidence="2 3">
    <name type="scientific">Actinoplanes lutulentus</name>
    <dbReference type="NCBI Taxonomy" id="1287878"/>
    <lineage>
        <taxon>Bacteria</taxon>
        <taxon>Bacillati</taxon>
        <taxon>Actinomycetota</taxon>
        <taxon>Actinomycetes</taxon>
        <taxon>Micromonosporales</taxon>
        <taxon>Micromonosporaceae</taxon>
        <taxon>Actinoplanes</taxon>
    </lineage>
</organism>
<evidence type="ECO:0000313" key="2">
    <source>
        <dbReference type="EMBL" id="RAK27706.1"/>
    </source>
</evidence>
<feature type="transmembrane region" description="Helical" evidence="1">
    <location>
        <begin position="130"/>
        <end position="154"/>
    </location>
</feature>
<comment type="caution">
    <text evidence="2">The sequence shown here is derived from an EMBL/GenBank/DDBJ whole genome shotgun (WGS) entry which is preliminary data.</text>
</comment>
<dbReference type="EMBL" id="QLMJ01000022">
    <property type="protein sequence ID" value="RAK27706.1"/>
    <property type="molecule type" value="Genomic_DNA"/>
</dbReference>
<dbReference type="AlphaFoldDB" id="A0A327Z0A5"/>
<feature type="transmembrane region" description="Helical" evidence="1">
    <location>
        <begin position="103"/>
        <end position="124"/>
    </location>
</feature>
<dbReference type="OrthoDB" id="4350047at2"/>
<name>A0A327Z0A5_9ACTN</name>